<reference evidence="9 10" key="1">
    <citation type="submission" date="2019-10" db="EMBL/GenBank/DDBJ databases">
        <title>Deinococcus sp. isolated from soil.</title>
        <authorList>
            <person name="Li Y."/>
            <person name="Wang J."/>
        </authorList>
    </citation>
    <scope>NUCLEOTIDE SEQUENCE [LARGE SCALE GENOMIC DNA]</scope>
    <source>
        <strain evidence="9 10">SDU3-2</strain>
    </source>
</reference>
<dbReference type="GO" id="GO:0006006">
    <property type="term" value="P:glucose metabolic process"/>
    <property type="evidence" value="ECO:0007669"/>
    <property type="project" value="UniProtKB-KW"/>
</dbReference>
<sequence>MIERLLLFGATGDLARRFLLPALAALHAQGDLPGGFQILGAATRKGDDEGFRRQVAEGLEEHAGDLPAASREAVLGALRYRQTDATDPQSVAAALAALPGEGPLAAYLALPPGLFAPAVRALGAAGLPPGSRVVLEKPFGENLEGARSLNALLADTYGEEAERVVFRVDHVLGMAPVQNLLGLRFANRVAQALWTGEHIEQIEILWEETLALEGRAGYYDGTGALKDVLQNHMLQVLCFAAMEPPASLNERDLRDAKVAALRSVRSLTPQAVEEQTRRARYTAGRLADTGGAGGGEVPDYAAEEGVDPSRETETWAEVVLELDTPRWQGTRFVLRAGKALSARRKGIVVRFRAAEPSPFGESEDMPPNEWRIGLDGPTDLGLHLSGLSAGSRPQPVPLALTGPPPESGLPPYARVLRDVLAGGSALSVRGDEAEEAWRVVTPVLEGWAAGRVPLEEYPAGSSGPGDRSQ</sequence>
<protein>
    <submittedName>
        <fullName evidence="9">Glucose-6-phosphate dehydrogenase</fullName>
        <ecNumber evidence="9">1.1.1.49</ecNumber>
    </submittedName>
</protein>
<evidence type="ECO:0000256" key="3">
    <source>
        <dbReference type="ARBA" id="ARBA00022857"/>
    </source>
</evidence>
<dbReference type="SUPFAM" id="SSF51735">
    <property type="entry name" value="NAD(P)-binding Rossmann-fold domains"/>
    <property type="match status" value="1"/>
</dbReference>
<keyword evidence="3" id="KW-0521">NADP</keyword>
<feature type="domain" description="Glucose-6-phosphate dehydrogenase C-terminal" evidence="8">
    <location>
        <begin position="183"/>
        <end position="466"/>
    </location>
</feature>
<organism evidence="9 10">
    <name type="scientific">Deinococcus terrestris</name>
    <dbReference type="NCBI Taxonomy" id="2651870"/>
    <lineage>
        <taxon>Bacteria</taxon>
        <taxon>Thermotogati</taxon>
        <taxon>Deinococcota</taxon>
        <taxon>Deinococci</taxon>
        <taxon>Deinococcales</taxon>
        <taxon>Deinococcaceae</taxon>
        <taxon>Deinococcus</taxon>
    </lineage>
</organism>
<evidence type="ECO:0000259" key="7">
    <source>
        <dbReference type="Pfam" id="PF00479"/>
    </source>
</evidence>
<dbReference type="PRINTS" id="PR00079">
    <property type="entry name" value="G6PDHDRGNASE"/>
</dbReference>
<dbReference type="PANTHER" id="PTHR23429:SF0">
    <property type="entry name" value="GLUCOSE-6-PHOSPHATE 1-DEHYDROGENASE"/>
    <property type="match status" value="1"/>
</dbReference>
<dbReference type="GO" id="GO:0050661">
    <property type="term" value="F:NADP binding"/>
    <property type="evidence" value="ECO:0007669"/>
    <property type="project" value="InterPro"/>
</dbReference>
<dbReference type="PIRSF" id="PIRSF000110">
    <property type="entry name" value="G6PD"/>
    <property type="match status" value="1"/>
</dbReference>
<dbReference type="SUPFAM" id="SSF55347">
    <property type="entry name" value="Glyceraldehyde-3-phosphate dehydrogenase-like, C-terminal domain"/>
    <property type="match status" value="1"/>
</dbReference>
<feature type="domain" description="Glucose-6-phosphate dehydrogenase NAD-binding" evidence="7">
    <location>
        <begin position="7"/>
        <end position="179"/>
    </location>
</feature>
<proteinExistence type="predicted"/>
<dbReference type="Gene3D" id="3.40.50.720">
    <property type="entry name" value="NAD(P)-binding Rossmann-like Domain"/>
    <property type="match status" value="1"/>
</dbReference>
<dbReference type="PANTHER" id="PTHR23429">
    <property type="entry name" value="GLUCOSE-6-PHOSPHATE 1-DEHYDROGENASE G6PD"/>
    <property type="match status" value="1"/>
</dbReference>
<name>A0A7X1NVZ8_9DEIO</name>
<keyword evidence="5" id="KW-0119">Carbohydrate metabolism</keyword>
<feature type="region of interest" description="Disordered" evidence="6">
    <location>
        <begin position="286"/>
        <end position="308"/>
    </location>
</feature>
<dbReference type="InterPro" id="IPR036291">
    <property type="entry name" value="NAD(P)-bd_dom_sf"/>
</dbReference>
<dbReference type="GO" id="GO:0009051">
    <property type="term" value="P:pentose-phosphate shunt, oxidative branch"/>
    <property type="evidence" value="ECO:0007669"/>
    <property type="project" value="TreeGrafter"/>
</dbReference>
<evidence type="ECO:0000256" key="6">
    <source>
        <dbReference type="SAM" id="MobiDB-lite"/>
    </source>
</evidence>
<evidence type="ECO:0000256" key="4">
    <source>
        <dbReference type="ARBA" id="ARBA00023002"/>
    </source>
</evidence>
<dbReference type="InterPro" id="IPR001282">
    <property type="entry name" value="G6P_DH"/>
</dbReference>
<keyword evidence="2" id="KW-0313">Glucose metabolism</keyword>
<dbReference type="AlphaFoldDB" id="A0A7X1NVZ8"/>
<evidence type="ECO:0000259" key="8">
    <source>
        <dbReference type="Pfam" id="PF02781"/>
    </source>
</evidence>
<dbReference type="Pfam" id="PF02781">
    <property type="entry name" value="G6PD_C"/>
    <property type="match status" value="1"/>
</dbReference>
<keyword evidence="4 9" id="KW-0560">Oxidoreductase</keyword>
<evidence type="ECO:0000256" key="1">
    <source>
        <dbReference type="ARBA" id="ARBA00004937"/>
    </source>
</evidence>
<dbReference type="Proteomes" id="UP000484842">
    <property type="component" value="Unassembled WGS sequence"/>
</dbReference>
<dbReference type="NCBIfam" id="NF009492">
    <property type="entry name" value="PRK12853.1-3"/>
    <property type="match status" value="1"/>
</dbReference>
<dbReference type="GO" id="GO:0005829">
    <property type="term" value="C:cytosol"/>
    <property type="evidence" value="ECO:0007669"/>
    <property type="project" value="TreeGrafter"/>
</dbReference>
<evidence type="ECO:0000313" key="9">
    <source>
        <dbReference type="EMBL" id="MPY66514.1"/>
    </source>
</evidence>
<dbReference type="Pfam" id="PF00479">
    <property type="entry name" value="G6PD_N"/>
    <property type="match status" value="1"/>
</dbReference>
<dbReference type="InterPro" id="IPR022674">
    <property type="entry name" value="G6P_DH_NAD-bd"/>
</dbReference>
<comment type="caution">
    <text evidence="9">The sequence shown here is derived from an EMBL/GenBank/DDBJ whole genome shotgun (WGS) entry which is preliminary data.</text>
</comment>
<dbReference type="Gene3D" id="3.30.360.10">
    <property type="entry name" value="Dihydrodipicolinate Reductase, domain 2"/>
    <property type="match status" value="1"/>
</dbReference>
<accession>A0A7X1NVZ8</accession>
<dbReference type="GO" id="GO:0004345">
    <property type="term" value="F:glucose-6-phosphate dehydrogenase activity"/>
    <property type="evidence" value="ECO:0007669"/>
    <property type="project" value="UniProtKB-EC"/>
</dbReference>
<evidence type="ECO:0000256" key="5">
    <source>
        <dbReference type="ARBA" id="ARBA00023277"/>
    </source>
</evidence>
<gene>
    <name evidence="9" type="ORF">F8S09_07365</name>
</gene>
<dbReference type="RefSeq" id="WP_152870658.1">
    <property type="nucleotide sequence ID" value="NZ_WBSL01000002.1"/>
</dbReference>
<comment type="pathway">
    <text evidence="1">Carbohydrate degradation; pentose phosphate pathway; D-ribulose 5-phosphate from D-glucose 6-phosphate (oxidative stage): step 1/3.</text>
</comment>
<dbReference type="InterPro" id="IPR022675">
    <property type="entry name" value="G6P_DH_C"/>
</dbReference>
<keyword evidence="10" id="KW-1185">Reference proteome</keyword>
<dbReference type="EMBL" id="WBSL01000002">
    <property type="protein sequence ID" value="MPY66514.1"/>
    <property type="molecule type" value="Genomic_DNA"/>
</dbReference>
<evidence type="ECO:0000313" key="10">
    <source>
        <dbReference type="Proteomes" id="UP000484842"/>
    </source>
</evidence>
<dbReference type="EC" id="1.1.1.49" evidence="9"/>
<evidence type="ECO:0000256" key="2">
    <source>
        <dbReference type="ARBA" id="ARBA00022526"/>
    </source>
</evidence>